<dbReference type="RefSeq" id="WP_061506368.1">
    <property type="nucleotide sequence ID" value="NZ_BAPF01000056.1"/>
</dbReference>
<evidence type="ECO:0000313" key="2">
    <source>
        <dbReference type="Proteomes" id="UP001065047"/>
    </source>
</evidence>
<reference evidence="1" key="1">
    <citation type="submission" date="2013-04" db="EMBL/GenBank/DDBJ databases">
        <title>The genome sequencing project of 58 acetic acid bacteria.</title>
        <authorList>
            <person name="Okamoto-Kainuma A."/>
            <person name="Ishikawa M."/>
            <person name="Umino S."/>
            <person name="Koizumi Y."/>
            <person name="Shiwa Y."/>
            <person name="Yoshikawa H."/>
            <person name="Matsutani M."/>
            <person name="Matsushita K."/>
        </authorList>
    </citation>
    <scope>NUCLEOTIDE SEQUENCE</scope>
    <source>
        <strain evidence="1">DSM 14337</strain>
    </source>
</reference>
<dbReference type="Gene3D" id="1.10.520.40">
    <property type="entry name" value="CRISPR-associated protein Cse2"/>
    <property type="match status" value="1"/>
</dbReference>
<comment type="caution">
    <text evidence="1">The sequence shown here is derived from an EMBL/GenBank/DDBJ whole genome shotgun (WGS) entry which is preliminary data.</text>
</comment>
<keyword evidence="2" id="KW-1185">Reference proteome</keyword>
<sequence>MSKDEKPKAEIALEWWKANIHPRDTKSRARALGARLRRGSQTKVLCEPEVHDLAKSLRFGPYRSDLIYRLVTILAEVRENDGRSLASIIGAGDKKLSPARFERLMRADDDTAIDYIRRAIIASGRRCNVRQLAGDILYWNEQTKSRWCFDYFGHSNATSETDTSKDIES</sequence>
<dbReference type="InterPro" id="IPR013382">
    <property type="entry name" value="CRISPR-assoc_prot_Cse2"/>
</dbReference>
<dbReference type="Pfam" id="PF09485">
    <property type="entry name" value="CRISPR_Cse2"/>
    <property type="match status" value="1"/>
</dbReference>
<protein>
    <recommendedName>
        <fullName evidence="3">CRISPR-associated protein Cse2</fullName>
    </recommendedName>
</protein>
<dbReference type="NCBIfam" id="TIGR02548">
    <property type="entry name" value="casB_cse2"/>
    <property type="match status" value="1"/>
</dbReference>
<gene>
    <name evidence="1" type="ORF">AA14337_3168</name>
</gene>
<dbReference type="EMBL" id="BAPF01000056">
    <property type="protein sequence ID" value="GBQ85818.1"/>
    <property type="molecule type" value="Genomic_DNA"/>
</dbReference>
<evidence type="ECO:0008006" key="3">
    <source>
        <dbReference type="Google" id="ProtNLM"/>
    </source>
</evidence>
<accession>A0ABQ0Q018</accession>
<organism evidence="1 2">
    <name type="scientific">Acetobacter malorum DSM 14337</name>
    <dbReference type="NCBI Taxonomy" id="1307910"/>
    <lineage>
        <taxon>Bacteria</taxon>
        <taxon>Pseudomonadati</taxon>
        <taxon>Pseudomonadota</taxon>
        <taxon>Alphaproteobacteria</taxon>
        <taxon>Acetobacterales</taxon>
        <taxon>Acetobacteraceae</taxon>
        <taxon>Acetobacter</taxon>
    </lineage>
</organism>
<dbReference type="Proteomes" id="UP001065047">
    <property type="component" value="Unassembled WGS sequence"/>
</dbReference>
<evidence type="ECO:0000313" key="1">
    <source>
        <dbReference type="EMBL" id="GBQ85818.1"/>
    </source>
</evidence>
<dbReference type="InterPro" id="IPR038287">
    <property type="entry name" value="Cse2_sf"/>
</dbReference>
<dbReference type="CDD" id="cd09731">
    <property type="entry name" value="Cse2_I-E"/>
    <property type="match status" value="1"/>
</dbReference>
<dbReference type="GeneID" id="29557910"/>
<proteinExistence type="predicted"/>
<name>A0ABQ0Q018_9PROT</name>